<feature type="transmembrane region" description="Helical" evidence="2">
    <location>
        <begin position="45"/>
        <end position="65"/>
    </location>
</feature>
<protein>
    <submittedName>
        <fullName evidence="5">Serine phosphatase RsbU, regulator of sigma subunit</fullName>
    </submittedName>
</protein>
<dbReference type="PANTHER" id="PTHR43156:SF2">
    <property type="entry name" value="STAGE II SPORULATION PROTEIN E"/>
    <property type="match status" value="1"/>
</dbReference>
<evidence type="ECO:0000313" key="5">
    <source>
        <dbReference type="EMBL" id="RCK79601.1"/>
    </source>
</evidence>
<dbReference type="Pfam" id="PF13185">
    <property type="entry name" value="GAF_2"/>
    <property type="match status" value="1"/>
</dbReference>
<dbReference type="Gene3D" id="3.60.40.10">
    <property type="entry name" value="PPM-type phosphatase domain"/>
    <property type="match status" value="1"/>
</dbReference>
<keyword evidence="1" id="KW-0378">Hydrolase</keyword>
<comment type="caution">
    <text evidence="5">The sequence shown here is derived from an EMBL/GenBank/DDBJ whole genome shotgun (WGS) entry which is preliminary data.</text>
</comment>
<evidence type="ECO:0000256" key="2">
    <source>
        <dbReference type="SAM" id="Phobius"/>
    </source>
</evidence>
<dbReference type="SMART" id="SM00065">
    <property type="entry name" value="GAF"/>
    <property type="match status" value="1"/>
</dbReference>
<feature type="transmembrane region" description="Helical" evidence="2">
    <location>
        <begin position="20"/>
        <end position="39"/>
    </location>
</feature>
<dbReference type="SMART" id="SM00331">
    <property type="entry name" value="PP2C_SIG"/>
    <property type="match status" value="1"/>
</dbReference>
<dbReference type="InterPro" id="IPR036457">
    <property type="entry name" value="PPM-type-like_dom_sf"/>
</dbReference>
<feature type="domain" description="PPM-type phosphatase" evidence="4">
    <location>
        <begin position="309"/>
        <end position="512"/>
    </location>
</feature>
<feature type="domain" description="GAF" evidence="3">
    <location>
        <begin position="91"/>
        <end position="240"/>
    </location>
</feature>
<name>A0A367ZQH1_9BACT</name>
<dbReference type="EMBL" id="QOQW01000011">
    <property type="protein sequence ID" value="RCK79601.1"/>
    <property type="molecule type" value="Genomic_DNA"/>
</dbReference>
<dbReference type="InterPro" id="IPR052016">
    <property type="entry name" value="Bact_Sigma-Reg"/>
</dbReference>
<dbReference type="GO" id="GO:0016791">
    <property type="term" value="F:phosphatase activity"/>
    <property type="evidence" value="ECO:0007669"/>
    <property type="project" value="TreeGrafter"/>
</dbReference>
<reference evidence="5 6" key="1">
    <citation type="submission" date="2018-05" db="EMBL/GenBank/DDBJ databases">
        <title>A metagenomic window into the 2 km-deep terrestrial subsurface aquifer revealed taxonomically and functionally diverse microbial community comprising novel uncultured bacterial lineages.</title>
        <authorList>
            <person name="Kadnikov V.V."/>
            <person name="Mardanov A.V."/>
            <person name="Beletsky A.V."/>
            <person name="Banks D."/>
            <person name="Pimenov N.V."/>
            <person name="Frank Y.A."/>
            <person name="Karnachuk O.V."/>
            <person name="Ravin N.V."/>
        </authorList>
    </citation>
    <scope>NUCLEOTIDE SEQUENCE [LARGE SCALE GENOMIC DNA]</scope>
    <source>
        <strain evidence="5">BY5</strain>
    </source>
</reference>
<keyword evidence="2" id="KW-0812">Transmembrane</keyword>
<sequence length="513" mass="57218">MPRRTLRLWLHQLSGLFPPFWGTVFIILWGASLTTVVLAPQDSLWLQLADAYLLFVLFIVLRKYFQFRREIKFLREFQHLSQTLDDLRQLDTEQPFTNMLQAVVRIAGFDRAILFLLDEEGEKAAAAAAHGVPEEIRQALVLRRADGPCAAWDVMDLNEPALIDDPAANPQRHPQVRALLGHHPFALAPIARGGVTWGCLLVDRHRSGVPITDDDMLQLQVMADQISITLQNHALQQELLLKAQLLEEQYRKVHQELSLARIVQEGVLPRTAPAWKGLSLASCLRPARFIGGDFLRYLDGCRRGKYLCHEQRCPGCPNHLPGILIGDVCGKGIPAALVMAVVNSLFGEKVSRYSDPARILDEVNLSLKEYLGAESRFNSSAFLGFYHPEDRKFVFGNAGHDFPLFHAAGAGGQLTPLQATGTLLGIFRESAYSASEITLLPGDRILFYTDGLLERLEQGQGPTAADGFDLLQAFFRERLDRSATAFIDDLQTRIDRIPGEPTDDITAAILVVE</sequence>
<dbReference type="PANTHER" id="PTHR43156">
    <property type="entry name" value="STAGE II SPORULATION PROTEIN E-RELATED"/>
    <property type="match status" value="1"/>
</dbReference>
<dbReference type="InterPro" id="IPR003018">
    <property type="entry name" value="GAF"/>
</dbReference>
<dbReference type="Gene3D" id="3.30.450.40">
    <property type="match status" value="1"/>
</dbReference>
<keyword evidence="2" id="KW-0472">Membrane</keyword>
<dbReference type="AlphaFoldDB" id="A0A367ZQH1"/>
<organism evidence="5 6">
    <name type="scientific">Candidatus Ozemobacter sibiricus</name>
    <dbReference type="NCBI Taxonomy" id="2268124"/>
    <lineage>
        <taxon>Bacteria</taxon>
        <taxon>Candidatus Ozemobacteria</taxon>
        <taxon>Candidatus Ozemobacterales</taxon>
        <taxon>Candidatus Ozemobacteraceae</taxon>
        <taxon>Candidatus Ozemobacter</taxon>
    </lineage>
</organism>
<dbReference type="Pfam" id="PF07228">
    <property type="entry name" value="SpoIIE"/>
    <property type="match status" value="1"/>
</dbReference>
<dbReference type="SUPFAM" id="SSF55781">
    <property type="entry name" value="GAF domain-like"/>
    <property type="match status" value="1"/>
</dbReference>
<dbReference type="Proteomes" id="UP000252355">
    <property type="component" value="Unassembled WGS sequence"/>
</dbReference>
<evidence type="ECO:0000259" key="4">
    <source>
        <dbReference type="SMART" id="SM00331"/>
    </source>
</evidence>
<dbReference type="InterPro" id="IPR029016">
    <property type="entry name" value="GAF-like_dom_sf"/>
</dbReference>
<evidence type="ECO:0000259" key="3">
    <source>
        <dbReference type="SMART" id="SM00065"/>
    </source>
</evidence>
<accession>A0A367ZQH1</accession>
<proteinExistence type="predicted"/>
<evidence type="ECO:0000256" key="1">
    <source>
        <dbReference type="ARBA" id="ARBA00022801"/>
    </source>
</evidence>
<gene>
    <name evidence="5" type="ORF">OZSIB_4073</name>
</gene>
<dbReference type="InterPro" id="IPR001932">
    <property type="entry name" value="PPM-type_phosphatase-like_dom"/>
</dbReference>
<keyword evidence="2" id="KW-1133">Transmembrane helix</keyword>
<evidence type="ECO:0000313" key="6">
    <source>
        <dbReference type="Proteomes" id="UP000252355"/>
    </source>
</evidence>